<proteinExistence type="inferred from homology"/>
<feature type="domain" description="NAD-dependent epimerase/dehydratase" evidence="12">
    <location>
        <begin position="2"/>
        <end position="251"/>
    </location>
</feature>
<evidence type="ECO:0000259" key="12">
    <source>
        <dbReference type="Pfam" id="PF01370"/>
    </source>
</evidence>
<evidence type="ECO:0000313" key="13">
    <source>
        <dbReference type="EMBL" id="CTQ50624.1"/>
    </source>
</evidence>
<dbReference type="Pfam" id="PF01370">
    <property type="entry name" value="Epimerase"/>
    <property type="match status" value="1"/>
</dbReference>
<name>A0A0M6YL53_9RHOB</name>
<dbReference type="SUPFAM" id="SSF51735">
    <property type="entry name" value="NAD(P)-binding Rossmann-fold domains"/>
    <property type="match status" value="1"/>
</dbReference>
<organism evidence="13 14">
    <name type="scientific">Jannaschia donghaensis</name>
    <dbReference type="NCBI Taxonomy" id="420998"/>
    <lineage>
        <taxon>Bacteria</taxon>
        <taxon>Pseudomonadati</taxon>
        <taxon>Pseudomonadota</taxon>
        <taxon>Alphaproteobacteria</taxon>
        <taxon>Rhodobacterales</taxon>
        <taxon>Roseobacteraceae</taxon>
        <taxon>Jannaschia</taxon>
    </lineage>
</organism>
<dbReference type="Proteomes" id="UP000049222">
    <property type="component" value="Unassembled WGS sequence"/>
</dbReference>
<comment type="similarity">
    <text evidence="4">Belongs to the NAD(P)-dependent epimerase/dehydratase family.</text>
</comment>
<reference evidence="13 14" key="1">
    <citation type="submission" date="2015-07" db="EMBL/GenBank/DDBJ databases">
        <authorList>
            <person name="Noorani M."/>
        </authorList>
    </citation>
    <scope>NUCLEOTIDE SEQUENCE [LARGE SCALE GENOMIC DNA]</scope>
    <source>
        <strain evidence="13 14">CECT 7802</strain>
    </source>
</reference>
<dbReference type="Gene3D" id="3.40.50.720">
    <property type="entry name" value="NAD(P)-binding Rossmann-like Domain"/>
    <property type="match status" value="1"/>
</dbReference>
<dbReference type="GO" id="GO:0003978">
    <property type="term" value="F:UDP-glucose 4-epimerase activity"/>
    <property type="evidence" value="ECO:0007669"/>
    <property type="project" value="UniProtKB-EC"/>
</dbReference>
<dbReference type="EMBL" id="CXSU01000012">
    <property type="protein sequence ID" value="CTQ50624.1"/>
    <property type="molecule type" value="Genomic_DNA"/>
</dbReference>
<sequence length="330" mass="35842">MILVTGGAGYIGSHFVLACIEDGREIVVLDDLSTGFRDAVPPGVPFVRGDFGDWAVLQRIIWQYDISSVVHFAGSVVVSDSIADPLGYYETNTTKTRTLLAHCVASGINEVVFSSTAAVYGPPVTETVMELAPTNPISPYGRSKLMVEWMLADAAAATDLRYVALRYFNVAGADPLGRAGLRSRNATHLLKRICEVAVGDRSHLDIYGNDYHTPDGSCIRDFIHVSDLAQAHLSALDHLRVTDHSVILNCGYGQGVSVLEAVQAISGLIGRDLPIRICDRRPGDIPAIVSDTTLMQKTLDWSPRFKDLTHLLDTALSYERQESASRLSVA</sequence>
<keyword evidence="14" id="KW-1185">Reference proteome</keyword>
<dbReference type="OrthoDB" id="9801785at2"/>
<dbReference type="RefSeq" id="WP_055086276.1">
    <property type="nucleotide sequence ID" value="NZ_CXSU01000012.1"/>
</dbReference>
<evidence type="ECO:0000256" key="4">
    <source>
        <dbReference type="ARBA" id="ARBA00007637"/>
    </source>
</evidence>
<evidence type="ECO:0000256" key="10">
    <source>
        <dbReference type="ARBA" id="ARBA00031367"/>
    </source>
</evidence>
<comment type="cofactor">
    <cofactor evidence="2">
        <name>NAD(+)</name>
        <dbReference type="ChEBI" id="CHEBI:57540"/>
    </cofactor>
</comment>
<dbReference type="InterPro" id="IPR036291">
    <property type="entry name" value="NAD(P)-bd_dom_sf"/>
</dbReference>
<evidence type="ECO:0000256" key="2">
    <source>
        <dbReference type="ARBA" id="ARBA00001911"/>
    </source>
</evidence>
<dbReference type="UniPathway" id="UPA00214"/>
<accession>A0A0M6YL53</accession>
<dbReference type="GO" id="GO:0033499">
    <property type="term" value="P:galactose catabolic process via UDP-galactose, Leloir pathway"/>
    <property type="evidence" value="ECO:0007669"/>
    <property type="project" value="TreeGrafter"/>
</dbReference>
<dbReference type="NCBIfam" id="TIGR01179">
    <property type="entry name" value="galE"/>
    <property type="match status" value="1"/>
</dbReference>
<dbReference type="AlphaFoldDB" id="A0A0M6YL53"/>
<evidence type="ECO:0000256" key="3">
    <source>
        <dbReference type="ARBA" id="ARBA00004947"/>
    </source>
</evidence>
<evidence type="ECO:0000256" key="1">
    <source>
        <dbReference type="ARBA" id="ARBA00000083"/>
    </source>
</evidence>
<evidence type="ECO:0000256" key="8">
    <source>
        <dbReference type="ARBA" id="ARBA00023235"/>
    </source>
</evidence>
<keyword evidence="9" id="KW-0119">Carbohydrate metabolism</keyword>
<protein>
    <recommendedName>
        <fullName evidence="6">UDP-glucose 4-epimerase</fullName>
        <ecNumber evidence="5">5.1.3.2</ecNumber>
    </recommendedName>
    <alternativeName>
        <fullName evidence="11">Galactowaldenase</fullName>
    </alternativeName>
    <alternativeName>
        <fullName evidence="10">UDP-galactose 4-epimerase</fullName>
    </alternativeName>
</protein>
<comment type="catalytic activity">
    <reaction evidence="1">
        <text>UDP-alpha-D-glucose = UDP-alpha-D-galactose</text>
        <dbReference type="Rhea" id="RHEA:22168"/>
        <dbReference type="ChEBI" id="CHEBI:58885"/>
        <dbReference type="ChEBI" id="CHEBI:66914"/>
        <dbReference type="EC" id="5.1.3.2"/>
    </reaction>
</comment>
<dbReference type="Gene3D" id="3.90.25.10">
    <property type="entry name" value="UDP-galactose 4-epimerase, domain 1"/>
    <property type="match status" value="1"/>
</dbReference>
<evidence type="ECO:0000313" key="14">
    <source>
        <dbReference type="Proteomes" id="UP000049222"/>
    </source>
</evidence>
<comment type="pathway">
    <text evidence="3">Carbohydrate metabolism; galactose metabolism.</text>
</comment>
<dbReference type="InterPro" id="IPR001509">
    <property type="entry name" value="Epimerase_deHydtase"/>
</dbReference>
<evidence type="ECO:0000256" key="7">
    <source>
        <dbReference type="ARBA" id="ARBA00023027"/>
    </source>
</evidence>
<evidence type="ECO:0000256" key="9">
    <source>
        <dbReference type="ARBA" id="ARBA00023277"/>
    </source>
</evidence>
<evidence type="ECO:0000256" key="6">
    <source>
        <dbReference type="ARBA" id="ARBA00018569"/>
    </source>
</evidence>
<keyword evidence="7" id="KW-0520">NAD</keyword>
<dbReference type="STRING" id="420998.JDO7802_02649"/>
<gene>
    <name evidence="13" type="primary">galE_2</name>
    <name evidence="13" type="ORF">JDO7802_02649</name>
</gene>
<dbReference type="InterPro" id="IPR005886">
    <property type="entry name" value="UDP_G4E"/>
</dbReference>
<dbReference type="PANTHER" id="PTHR43725">
    <property type="entry name" value="UDP-GLUCOSE 4-EPIMERASE"/>
    <property type="match status" value="1"/>
</dbReference>
<dbReference type="EC" id="5.1.3.2" evidence="5"/>
<dbReference type="PANTHER" id="PTHR43725:SF53">
    <property type="entry name" value="UDP-ARABINOSE 4-EPIMERASE 1"/>
    <property type="match status" value="1"/>
</dbReference>
<keyword evidence="8 13" id="KW-0413">Isomerase</keyword>
<evidence type="ECO:0000256" key="5">
    <source>
        <dbReference type="ARBA" id="ARBA00013189"/>
    </source>
</evidence>
<evidence type="ECO:0000256" key="11">
    <source>
        <dbReference type="ARBA" id="ARBA00033067"/>
    </source>
</evidence>